<dbReference type="PANTHER" id="PTHR23204">
    <property type="entry name" value="CLEAVAGE AND POLYADENYLATION SPECIFIC FACTOR"/>
    <property type="match status" value="1"/>
</dbReference>
<dbReference type="Proteomes" id="UP000001307">
    <property type="component" value="Unassembled WGS sequence"/>
</dbReference>
<dbReference type="GO" id="GO:0003723">
    <property type="term" value="F:RNA binding"/>
    <property type="evidence" value="ECO:0007669"/>
    <property type="project" value="UniProtKB-UniRule"/>
</dbReference>
<dbReference type="EMBL" id="FN653245">
    <property type="protein sequence ID" value="CBY14054.1"/>
    <property type="molecule type" value="Genomic_DNA"/>
</dbReference>
<keyword evidence="5" id="KW-1185">Reference proteome</keyword>
<comment type="similarity">
    <text evidence="1">Belongs to the RRM CPSF6/7 family.</text>
</comment>
<dbReference type="SUPFAM" id="SSF54928">
    <property type="entry name" value="RNA-binding domain, RBD"/>
    <property type="match status" value="1"/>
</dbReference>
<proteinExistence type="inferred from homology"/>
<accession>E4XWJ9</accession>
<dbReference type="AlphaFoldDB" id="E4XWJ9"/>
<feature type="domain" description="RRM" evidence="3">
    <location>
        <begin position="34"/>
        <end position="115"/>
    </location>
</feature>
<dbReference type="InterPro" id="IPR000504">
    <property type="entry name" value="RRM_dom"/>
</dbReference>
<dbReference type="SMART" id="SM00360">
    <property type="entry name" value="RRM"/>
    <property type="match status" value="1"/>
</dbReference>
<dbReference type="OrthoDB" id="10065185at2759"/>
<dbReference type="Pfam" id="PF00076">
    <property type="entry name" value="RRM_1"/>
    <property type="match status" value="1"/>
</dbReference>
<dbReference type="InParanoid" id="E4XWJ9"/>
<evidence type="ECO:0000313" key="5">
    <source>
        <dbReference type="Proteomes" id="UP000001307"/>
    </source>
</evidence>
<dbReference type="GO" id="GO:0005634">
    <property type="term" value="C:nucleus"/>
    <property type="evidence" value="ECO:0007669"/>
    <property type="project" value="UniProtKB-SubCell"/>
</dbReference>
<evidence type="ECO:0000256" key="2">
    <source>
        <dbReference type="PROSITE-ProRule" id="PRU00176"/>
    </source>
</evidence>
<sequence>MADEVDLYKDVDKIPKYEAFEKMNHFEQITSSIVSIYVGNLTWWTSDFDLEMAIRRLGVYDILDVYIHECNANGQSKGFARVDVKTEASAKQVMEKLPRGELNGVRPVVTPANKGTLKEFNDAFNDKLADRNQEKSKENGKPNGIVPPPIPFPMANVMPPMPPPGMPPMTPPGMPPGTIPGMPPPGFPSQFPPGMPPPGFPPVGARPPGMPPSRIFNTFLTIGTIPPVIKKRQINSNKDMLS</sequence>
<dbReference type="PROSITE" id="PS50102">
    <property type="entry name" value="RRM"/>
    <property type="match status" value="1"/>
</dbReference>
<name>E4XWJ9_OIKDI</name>
<protein>
    <recommendedName>
        <fullName evidence="3">RRM domain-containing protein</fullName>
    </recommendedName>
</protein>
<dbReference type="CDD" id="cd12372">
    <property type="entry name" value="RRM_CFIm68_CFIm59"/>
    <property type="match status" value="1"/>
</dbReference>
<keyword evidence="2" id="KW-0694">RNA-binding</keyword>
<reference evidence="4" key="1">
    <citation type="journal article" date="2010" name="Science">
        <title>Plasticity of animal genome architecture unmasked by rapid evolution of a pelagic tunicate.</title>
        <authorList>
            <person name="Denoeud F."/>
            <person name="Henriet S."/>
            <person name="Mungpakdee S."/>
            <person name="Aury J.M."/>
            <person name="Da Silva C."/>
            <person name="Brinkmann H."/>
            <person name="Mikhaleva J."/>
            <person name="Olsen L.C."/>
            <person name="Jubin C."/>
            <person name="Canestro C."/>
            <person name="Bouquet J.M."/>
            <person name="Danks G."/>
            <person name="Poulain J."/>
            <person name="Campsteijn C."/>
            <person name="Adamski M."/>
            <person name="Cross I."/>
            <person name="Yadetie F."/>
            <person name="Muffato M."/>
            <person name="Louis A."/>
            <person name="Butcher S."/>
            <person name="Tsagkogeorga G."/>
            <person name="Konrad A."/>
            <person name="Singh S."/>
            <person name="Jensen M.F."/>
            <person name="Cong E.H."/>
            <person name="Eikeseth-Otteraa H."/>
            <person name="Noel B."/>
            <person name="Anthouard V."/>
            <person name="Porcel B.M."/>
            <person name="Kachouri-Lafond R."/>
            <person name="Nishino A."/>
            <person name="Ugolini M."/>
            <person name="Chourrout P."/>
            <person name="Nishida H."/>
            <person name="Aasland R."/>
            <person name="Huzurbazar S."/>
            <person name="Westhof E."/>
            <person name="Delsuc F."/>
            <person name="Lehrach H."/>
            <person name="Reinhardt R."/>
            <person name="Weissenbach J."/>
            <person name="Roy S.W."/>
            <person name="Artiguenave F."/>
            <person name="Postlethwait J.H."/>
            <person name="Manak J.R."/>
            <person name="Thompson E.M."/>
            <person name="Jaillon O."/>
            <person name="Du Pasquier L."/>
            <person name="Boudinot P."/>
            <person name="Liberles D.A."/>
            <person name="Volff J.N."/>
            <person name="Philippe H."/>
            <person name="Lenhard B."/>
            <person name="Roest Crollius H."/>
            <person name="Wincker P."/>
            <person name="Chourrout D."/>
        </authorList>
    </citation>
    <scope>NUCLEOTIDE SEQUENCE [LARGE SCALE GENOMIC DNA]</scope>
</reference>
<gene>
    <name evidence="4" type="ORF">GSOID_T00007019001</name>
</gene>
<evidence type="ECO:0000313" key="4">
    <source>
        <dbReference type="EMBL" id="CBY14054.1"/>
    </source>
</evidence>
<evidence type="ECO:0000256" key="1">
    <source>
        <dbReference type="ARBA" id="ARBA00006265"/>
    </source>
</evidence>
<dbReference type="InterPro" id="IPR012677">
    <property type="entry name" value="Nucleotide-bd_a/b_plait_sf"/>
</dbReference>
<dbReference type="Gene3D" id="3.30.70.330">
    <property type="match status" value="1"/>
</dbReference>
<dbReference type="InterPro" id="IPR035979">
    <property type="entry name" value="RBD_domain_sf"/>
</dbReference>
<dbReference type="GO" id="GO:0006397">
    <property type="term" value="P:mRNA processing"/>
    <property type="evidence" value="ECO:0007669"/>
    <property type="project" value="UniProtKB-KW"/>
</dbReference>
<organism evidence="4">
    <name type="scientific">Oikopleura dioica</name>
    <name type="common">Tunicate</name>
    <dbReference type="NCBI Taxonomy" id="34765"/>
    <lineage>
        <taxon>Eukaryota</taxon>
        <taxon>Metazoa</taxon>
        <taxon>Chordata</taxon>
        <taxon>Tunicata</taxon>
        <taxon>Appendicularia</taxon>
        <taxon>Copelata</taxon>
        <taxon>Oikopleuridae</taxon>
        <taxon>Oikopleura</taxon>
    </lineage>
</organism>
<evidence type="ECO:0000259" key="3">
    <source>
        <dbReference type="PROSITE" id="PS50102"/>
    </source>
</evidence>
<dbReference type="InterPro" id="IPR034772">
    <property type="entry name" value="CPSF6/7"/>
</dbReference>